<sequence>MPELATVRTEMPEKPTDHRTNRSQGEFTYRWQDPQPDSFRDTSMASRDSLTSQKAPNPLQAAKELVPTERHRTLREGLTEYEQDVLFAVAAQREAALGNRVDLRRDLRRKGRTLHDDDTAIRYLYLHSGREKTLNDFLQREPWTRRVQVEKIGDQIRASLKHPQRGDQTQFYLQKGTTVFLSAGAGGDRVRLENPKSDQRVARTGETRIPASIYASWKVDGEARRIPLSDYVDRMTMRLSKNEDRIHHHVSYTAKSLLKPARTFDLDRHFSFYTVNRTGEMGRAMLNPMDQTWTRDALRILQKKGLVGFSDPKRASLPETRLTPLGRELALLIQRGKFEPSKRPEKPLTKWSDLNRVEKQILQKMSGQLTEILTAQRVTKSAETLSPEHAIRYLTLRRDKNESYMDFLRRSPDNRLDIVNDGLFVRAEARNGVHIPHLKDKSASIHANHTYYWDRESGKVEAIDPRPEIKGRSLHPSAVVAYQVLHGSKGESRQGPMPQELSEFDRYFRFKLETATRHNRTHFRENIEGRVPSTRNFDSFYLDKSFQIKTRKIPPAGIKELEAAFQNLYQKGLVAGKTPDDAKLTSLGRQLVFEQERSERKIFAQEQRHLATMLRQFGILPKNAATQRQSPAYAAFEKTLLTESRTATMADGRQLQFYLPDPSMAEFKNLSRAPEMGPRFEEKWLLASTYHEISSSLRSRGVAQMEFWDRARLIEKRPELAERPDRLPDGILLYKTPKGQSRAISLVVDGRERQRDQQSFKQVSAWASEHGMPTIIATSNWKRAPELAKDHHRVLVLD</sequence>
<evidence type="ECO:0000313" key="2">
    <source>
        <dbReference type="EMBL" id="QTD48605.1"/>
    </source>
</evidence>
<name>A0A8A4TPW0_SULCO</name>
<protein>
    <submittedName>
        <fullName evidence="2">Uncharacterized protein</fullName>
    </submittedName>
</protein>
<accession>A0A8A4TPW0</accession>
<dbReference type="AlphaFoldDB" id="A0A8A4TPW0"/>
<reference evidence="2" key="1">
    <citation type="submission" date="2021-03" db="EMBL/GenBank/DDBJ databases">
        <title>Acanthopleuribacteraceae sp. M133.</title>
        <authorList>
            <person name="Wang G."/>
        </authorList>
    </citation>
    <scope>NUCLEOTIDE SEQUENCE</scope>
    <source>
        <strain evidence="2">M133</strain>
    </source>
</reference>
<feature type="compositionally biased region" description="Basic and acidic residues" evidence="1">
    <location>
        <begin position="10"/>
        <end position="20"/>
    </location>
</feature>
<dbReference type="EMBL" id="CP071793">
    <property type="protein sequence ID" value="QTD48605.1"/>
    <property type="molecule type" value="Genomic_DNA"/>
</dbReference>
<proteinExistence type="predicted"/>
<feature type="compositionally biased region" description="Polar residues" evidence="1">
    <location>
        <begin position="41"/>
        <end position="55"/>
    </location>
</feature>
<gene>
    <name evidence="2" type="ORF">J3U87_23745</name>
</gene>
<dbReference type="KEGG" id="scor:J3U87_23745"/>
<evidence type="ECO:0000256" key="1">
    <source>
        <dbReference type="SAM" id="MobiDB-lite"/>
    </source>
</evidence>
<feature type="region of interest" description="Disordered" evidence="1">
    <location>
        <begin position="1"/>
        <end position="58"/>
    </location>
</feature>
<dbReference type="RefSeq" id="WP_237378258.1">
    <property type="nucleotide sequence ID" value="NZ_CP071793.1"/>
</dbReference>
<evidence type="ECO:0000313" key="3">
    <source>
        <dbReference type="Proteomes" id="UP000663929"/>
    </source>
</evidence>
<organism evidence="2 3">
    <name type="scientific">Sulfidibacter corallicola</name>
    <dbReference type="NCBI Taxonomy" id="2818388"/>
    <lineage>
        <taxon>Bacteria</taxon>
        <taxon>Pseudomonadati</taxon>
        <taxon>Acidobacteriota</taxon>
        <taxon>Holophagae</taxon>
        <taxon>Acanthopleuribacterales</taxon>
        <taxon>Acanthopleuribacteraceae</taxon>
        <taxon>Sulfidibacter</taxon>
    </lineage>
</organism>
<keyword evidence="3" id="KW-1185">Reference proteome</keyword>
<dbReference type="Proteomes" id="UP000663929">
    <property type="component" value="Chromosome"/>
</dbReference>